<proteinExistence type="predicted"/>
<keyword evidence="8" id="KW-1185">Reference proteome</keyword>
<dbReference type="RefSeq" id="WP_252854387.1">
    <property type="nucleotide sequence ID" value="NZ_JAMXLR010000072.1"/>
</dbReference>
<evidence type="ECO:0000256" key="4">
    <source>
        <dbReference type="SAM" id="MobiDB-lite"/>
    </source>
</evidence>
<reference evidence="7" key="1">
    <citation type="submission" date="2022-06" db="EMBL/GenBank/DDBJ databases">
        <title>Aeoliella straminimaris, a novel planctomycete from sediments.</title>
        <authorList>
            <person name="Vitorino I.R."/>
            <person name="Lage O.M."/>
        </authorList>
    </citation>
    <scope>NUCLEOTIDE SEQUENCE</scope>
    <source>
        <strain evidence="7">ICT_H6.2</strain>
    </source>
</reference>
<comment type="caution">
    <text evidence="7">The sequence shown here is derived from an EMBL/GenBank/DDBJ whole genome shotgun (WGS) entry which is preliminary data.</text>
</comment>
<dbReference type="InterPro" id="IPR050465">
    <property type="entry name" value="UPF0194_transport"/>
</dbReference>
<evidence type="ECO:0000256" key="2">
    <source>
        <dbReference type="ARBA" id="ARBA00023054"/>
    </source>
</evidence>
<comment type="subcellular location">
    <subcellularLocation>
        <location evidence="1">Cell envelope</location>
    </subcellularLocation>
</comment>
<evidence type="ECO:0000256" key="5">
    <source>
        <dbReference type="SAM" id="SignalP"/>
    </source>
</evidence>
<name>A0A9X2JJ09_9BACT</name>
<feature type="signal peptide" evidence="5">
    <location>
        <begin position="1"/>
        <end position="23"/>
    </location>
</feature>
<gene>
    <name evidence="7" type="ORF">NG895_20435</name>
</gene>
<accession>A0A9X2JJ09</accession>
<dbReference type="PANTHER" id="PTHR32347:SF14">
    <property type="entry name" value="EFFLUX SYSTEM COMPONENT YKNX-RELATED"/>
    <property type="match status" value="1"/>
</dbReference>
<feature type="chain" id="PRO_5040818484" evidence="5">
    <location>
        <begin position="24"/>
        <end position="505"/>
    </location>
</feature>
<protein>
    <submittedName>
        <fullName evidence="7">HlyD family efflux transporter periplasmic adaptor subunit</fullName>
    </submittedName>
</protein>
<dbReference type="EMBL" id="JAMXLR010000072">
    <property type="protein sequence ID" value="MCO6046273.1"/>
    <property type="molecule type" value="Genomic_DNA"/>
</dbReference>
<feature type="domain" description="Multidrug resistance protein MdtA-like C-terminal permuted SH3" evidence="6">
    <location>
        <begin position="442"/>
        <end position="500"/>
    </location>
</feature>
<dbReference type="InterPro" id="IPR058627">
    <property type="entry name" value="MdtA-like_C"/>
</dbReference>
<evidence type="ECO:0000313" key="7">
    <source>
        <dbReference type="EMBL" id="MCO6046273.1"/>
    </source>
</evidence>
<organism evidence="7 8">
    <name type="scientific">Aeoliella straminimaris</name>
    <dbReference type="NCBI Taxonomy" id="2954799"/>
    <lineage>
        <taxon>Bacteria</taxon>
        <taxon>Pseudomonadati</taxon>
        <taxon>Planctomycetota</taxon>
        <taxon>Planctomycetia</taxon>
        <taxon>Pirellulales</taxon>
        <taxon>Lacipirellulaceae</taxon>
        <taxon>Aeoliella</taxon>
    </lineage>
</organism>
<dbReference type="Gene3D" id="2.40.420.20">
    <property type="match status" value="1"/>
</dbReference>
<evidence type="ECO:0000313" key="8">
    <source>
        <dbReference type="Proteomes" id="UP001155241"/>
    </source>
</evidence>
<keyword evidence="2 3" id="KW-0175">Coiled coil</keyword>
<dbReference type="AlphaFoldDB" id="A0A9X2JJ09"/>
<feature type="coiled-coil region" evidence="3">
    <location>
        <begin position="113"/>
        <end position="240"/>
    </location>
</feature>
<dbReference type="Pfam" id="PF25967">
    <property type="entry name" value="RND-MFP_C"/>
    <property type="match status" value="1"/>
</dbReference>
<dbReference type="PANTHER" id="PTHR32347">
    <property type="entry name" value="EFFLUX SYSTEM COMPONENT YKNX-RELATED"/>
    <property type="match status" value="1"/>
</dbReference>
<dbReference type="GO" id="GO:0030313">
    <property type="term" value="C:cell envelope"/>
    <property type="evidence" value="ECO:0007669"/>
    <property type="project" value="UniProtKB-SubCell"/>
</dbReference>
<dbReference type="Proteomes" id="UP001155241">
    <property type="component" value="Unassembled WGS sequence"/>
</dbReference>
<evidence type="ECO:0000256" key="3">
    <source>
        <dbReference type="SAM" id="Coils"/>
    </source>
</evidence>
<evidence type="ECO:0000259" key="6">
    <source>
        <dbReference type="Pfam" id="PF25967"/>
    </source>
</evidence>
<keyword evidence="5" id="KW-0732">Signal</keyword>
<sequence length="505" mass="56335">MLQRAAILSFLLSPLLLVAVASAQDKASPGDKASDNVAADGKASHNGEAKAAKTLVVEAVPLKVTTDVEGTFVAREAAEVVLRPKEWKKFQIVEIVPHGSTVSKGEVLVRFESKELDEQIEDVELELRLSELAILKAEQELPRATEEIERQHKQAQRAFEEAKADYQRYREVERKMSLKSAEMRLKAIKQSVENAREELRQLEKMYEADDLTEETEEIILQRQRSDVEQAEFRLENAKHDHKVTVNIDIPRRDIARKESLDQSELALQRAKTALETDRARAKYELEQQRQSRLEAIERHANLVQDRSLLEVRSPADGVVYYGGAVEGKWDDTSKLIGSMRPFGDAPIDSVMMTIVKTRPLYVIGSVEEGARPSIKIGQAATIETAAEEGPKLSGKLKKISKIPQGDKKYRVELSVESKGIPDWVVPGLSAKAEITTYENSEALMVPKSAVKTDDQDPDAKYVMIASPEIDKPQKRAVKVGKSKDGKVEIVDGLKAGDKVLLKKDQ</sequence>
<evidence type="ECO:0000256" key="1">
    <source>
        <dbReference type="ARBA" id="ARBA00004196"/>
    </source>
</evidence>
<feature type="region of interest" description="Disordered" evidence="4">
    <location>
        <begin position="26"/>
        <end position="45"/>
    </location>
</feature>
<dbReference type="Gene3D" id="2.40.30.170">
    <property type="match status" value="1"/>
</dbReference>